<evidence type="ECO:0000256" key="1">
    <source>
        <dbReference type="ARBA" id="ARBA00022801"/>
    </source>
</evidence>
<dbReference type="Gene3D" id="3.40.1090.10">
    <property type="entry name" value="Cytosolic phospholipase A2 catalytic domain"/>
    <property type="match status" value="1"/>
</dbReference>
<organism evidence="5">
    <name type="scientific">hydrothermal vent metagenome</name>
    <dbReference type="NCBI Taxonomy" id="652676"/>
    <lineage>
        <taxon>unclassified sequences</taxon>
        <taxon>metagenomes</taxon>
        <taxon>ecological metagenomes</taxon>
    </lineage>
</organism>
<keyword evidence="2" id="KW-0442">Lipid degradation</keyword>
<evidence type="ECO:0000313" key="5">
    <source>
        <dbReference type="EMBL" id="VAW42089.1"/>
    </source>
</evidence>
<proteinExistence type="predicted"/>
<reference evidence="5" key="1">
    <citation type="submission" date="2018-06" db="EMBL/GenBank/DDBJ databases">
        <authorList>
            <person name="Zhirakovskaya E."/>
        </authorList>
    </citation>
    <scope>NUCLEOTIDE SEQUENCE</scope>
</reference>
<dbReference type="GO" id="GO:0016042">
    <property type="term" value="P:lipid catabolic process"/>
    <property type="evidence" value="ECO:0007669"/>
    <property type="project" value="UniProtKB-KW"/>
</dbReference>
<protein>
    <submittedName>
        <fullName evidence="5">Patatin</fullName>
    </submittedName>
</protein>
<evidence type="ECO:0000256" key="3">
    <source>
        <dbReference type="ARBA" id="ARBA00023098"/>
    </source>
</evidence>
<dbReference type="PROSITE" id="PS51635">
    <property type="entry name" value="PNPLA"/>
    <property type="match status" value="1"/>
</dbReference>
<keyword evidence="3" id="KW-0443">Lipid metabolism</keyword>
<sequence>MQTNSKKLALMLPGGGARGSYQVGVIKGIMEILPNNAAPFPIITGTSAGAINATVLASYASDIKYGAFRLEKFWTSIHCEDVYRTDTLMIAKTIMRVIGSILFSRLGVKSPRSLLDNAPLKQLLTQELHLPQIQQAIDNGDLDGLAITASSYAVSVAKSFYQATSAIKPWHRTRRFGVAEQIGVEHILASSALPFLFPAQLIGNEYYGDGGLRMIAPLSPAIHLGAEKILVIGTRDESPIPAPTEITDYPSMGELGGYMLDTIFMDTLMADLSRLNRINRTLALLDDSQKHKTKLKQIQTMIIKPSIDVRSVTEEHAQDIPTPVKTLLKMIGGWGKDWRMPSYLLFEPGYTKALIELGYQDSLAQQEEIRDFINS</sequence>
<evidence type="ECO:0000259" key="4">
    <source>
        <dbReference type="PROSITE" id="PS51635"/>
    </source>
</evidence>
<gene>
    <name evidence="5" type="ORF">MNBD_GAMMA01-883</name>
</gene>
<dbReference type="PANTHER" id="PTHR14226">
    <property type="entry name" value="NEUROPATHY TARGET ESTERASE/SWISS CHEESE D.MELANOGASTER"/>
    <property type="match status" value="1"/>
</dbReference>
<dbReference type="SUPFAM" id="SSF52151">
    <property type="entry name" value="FabD/lysophospholipase-like"/>
    <property type="match status" value="1"/>
</dbReference>
<evidence type="ECO:0000256" key="2">
    <source>
        <dbReference type="ARBA" id="ARBA00022963"/>
    </source>
</evidence>
<dbReference type="GO" id="GO:0016787">
    <property type="term" value="F:hydrolase activity"/>
    <property type="evidence" value="ECO:0007669"/>
    <property type="project" value="UniProtKB-KW"/>
</dbReference>
<dbReference type="EMBL" id="UOEW01000342">
    <property type="protein sequence ID" value="VAW42089.1"/>
    <property type="molecule type" value="Genomic_DNA"/>
</dbReference>
<dbReference type="PANTHER" id="PTHR14226:SF57">
    <property type="entry name" value="BLR7027 PROTEIN"/>
    <property type="match status" value="1"/>
</dbReference>
<name>A0A3B0VYS2_9ZZZZ</name>
<dbReference type="Pfam" id="PF01734">
    <property type="entry name" value="Patatin"/>
    <property type="match status" value="1"/>
</dbReference>
<feature type="domain" description="PNPLA" evidence="4">
    <location>
        <begin position="10"/>
        <end position="222"/>
    </location>
</feature>
<dbReference type="InterPro" id="IPR002641">
    <property type="entry name" value="PNPLA_dom"/>
</dbReference>
<keyword evidence="1" id="KW-0378">Hydrolase</keyword>
<dbReference type="InterPro" id="IPR016035">
    <property type="entry name" value="Acyl_Trfase/lysoPLipase"/>
</dbReference>
<dbReference type="AlphaFoldDB" id="A0A3B0VYS2"/>
<accession>A0A3B0VYS2</accession>
<dbReference type="InterPro" id="IPR050301">
    <property type="entry name" value="NTE"/>
</dbReference>